<dbReference type="PANTHER" id="PTHR34368:SF1">
    <property type="entry name" value="OS01G0962200 PROTEIN"/>
    <property type="match status" value="1"/>
</dbReference>
<protein>
    <recommendedName>
        <fullName evidence="4">Alkaline phytoceramidase</fullName>
    </recommendedName>
</protein>
<name>A0A1A8XI74_9PROT</name>
<dbReference type="Proteomes" id="UP000199169">
    <property type="component" value="Unassembled WGS sequence"/>
</dbReference>
<evidence type="ECO:0000313" key="3">
    <source>
        <dbReference type="Proteomes" id="UP000199169"/>
    </source>
</evidence>
<evidence type="ECO:0000256" key="1">
    <source>
        <dbReference type="SAM" id="Phobius"/>
    </source>
</evidence>
<feature type="transmembrane region" description="Helical" evidence="1">
    <location>
        <begin position="92"/>
        <end position="112"/>
    </location>
</feature>
<proteinExistence type="predicted"/>
<keyword evidence="1" id="KW-1133">Transmembrane helix</keyword>
<feature type="transmembrane region" description="Helical" evidence="1">
    <location>
        <begin position="51"/>
        <end position="71"/>
    </location>
</feature>
<dbReference type="EMBL" id="FLQX01000094">
    <property type="protein sequence ID" value="SBT04889.1"/>
    <property type="molecule type" value="Genomic_DNA"/>
</dbReference>
<keyword evidence="1" id="KW-0472">Membrane</keyword>
<sequence length="268" mass="29019">MEALHRSCIINRLLARLPLLITVSAVLAMLANGPIAQLANYHEFADQRTAFGLPCVADVLSNAGFALLGLWGLSRLWSKRGEPAIQAGWPGYCMFLIALTLTAAGSSYYHLAPDNARLVWDRLPIALACAGLLAGVRAETHAGSDRQLYTGVLAIVAVASVVWWYFTELHGAGDLRPYLLVQGLPIILVPLWQAIHRAPAADRRSFALALLLYVAAKAAELHDHELFDILGWISGHTLKHLLATGAAAVLVNRLVQRVWEAAKGRSLG</sequence>
<keyword evidence="1" id="KW-0812">Transmembrane</keyword>
<dbReference type="AlphaFoldDB" id="A0A1A8XI74"/>
<feature type="transmembrane region" description="Helical" evidence="1">
    <location>
        <begin position="13"/>
        <end position="31"/>
    </location>
</feature>
<dbReference type="RefSeq" id="WP_186406228.1">
    <property type="nucleotide sequence ID" value="NZ_FLQX01000094.1"/>
</dbReference>
<feature type="transmembrane region" description="Helical" evidence="1">
    <location>
        <begin position="118"/>
        <end position="136"/>
    </location>
</feature>
<dbReference type="PANTHER" id="PTHR34368">
    <property type="entry name" value="OS01G0962200 PROTEIN"/>
    <property type="match status" value="1"/>
</dbReference>
<reference evidence="2 3" key="1">
    <citation type="submission" date="2016-06" db="EMBL/GenBank/DDBJ databases">
        <authorList>
            <person name="Kjaerup R.B."/>
            <person name="Dalgaard T.S."/>
            <person name="Juul-Madsen H.R."/>
        </authorList>
    </citation>
    <scope>NUCLEOTIDE SEQUENCE [LARGE SCALE GENOMIC DNA]</scope>
    <source>
        <strain evidence="2">3</strain>
    </source>
</reference>
<feature type="transmembrane region" description="Helical" evidence="1">
    <location>
        <begin position="148"/>
        <end position="166"/>
    </location>
</feature>
<dbReference type="STRING" id="1860102.ACCAA_20019"/>
<gene>
    <name evidence="2" type="ORF">ACCAA_20019</name>
</gene>
<feature type="transmembrane region" description="Helical" evidence="1">
    <location>
        <begin position="178"/>
        <end position="195"/>
    </location>
</feature>
<evidence type="ECO:0008006" key="4">
    <source>
        <dbReference type="Google" id="ProtNLM"/>
    </source>
</evidence>
<keyword evidence="3" id="KW-1185">Reference proteome</keyword>
<accession>A0A1A8XI74</accession>
<evidence type="ECO:0000313" key="2">
    <source>
        <dbReference type="EMBL" id="SBT04889.1"/>
    </source>
</evidence>
<organism evidence="2 3">
    <name type="scientific">Candidatus Accumulibacter aalborgensis</name>
    <dbReference type="NCBI Taxonomy" id="1860102"/>
    <lineage>
        <taxon>Bacteria</taxon>
        <taxon>Pseudomonadati</taxon>
        <taxon>Pseudomonadota</taxon>
        <taxon>Betaproteobacteria</taxon>
        <taxon>Candidatus Accumulibacter</taxon>
    </lineage>
</organism>